<dbReference type="Proteomes" id="UP000178114">
    <property type="component" value="Unassembled WGS sequence"/>
</dbReference>
<protein>
    <submittedName>
        <fullName evidence="1">Uncharacterized protein</fullName>
    </submittedName>
</protein>
<evidence type="ECO:0000313" key="1">
    <source>
        <dbReference type="EMBL" id="OGF81319.1"/>
    </source>
</evidence>
<gene>
    <name evidence="1" type="ORF">A2930_03595</name>
</gene>
<dbReference type="EMBL" id="MFID01000013">
    <property type="protein sequence ID" value="OGF81319.1"/>
    <property type="molecule type" value="Genomic_DNA"/>
</dbReference>
<reference evidence="1 2" key="1">
    <citation type="journal article" date="2016" name="Nat. Commun.">
        <title>Thousands of microbial genomes shed light on interconnected biogeochemical processes in an aquifer system.</title>
        <authorList>
            <person name="Anantharaman K."/>
            <person name="Brown C.T."/>
            <person name="Hug L.A."/>
            <person name="Sharon I."/>
            <person name="Castelle C.J."/>
            <person name="Probst A.J."/>
            <person name="Thomas B.C."/>
            <person name="Singh A."/>
            <person name="Wilkins M.J."/>
            <person name="Karaoz U."/>
            <person name="Brodie E.L."/>
            <person name="Williams K.H."/>
            <person name="Hubbard S.S."/>
            <person name="Banfield J.F."/>
        </authorList>
    </citation>
    <scope>NUCLEOTIDE SEQUENCE [LARGE SCALE GENOMIC DNA]</scope>
</reference>
<proteinExistence type="predicted"/>
<dbReference type="AlphaFoldDB" id="A0A1F5X0B1"/>
<accession>A0A1F5X0B1</accession>
<organism evidence="1 2">
    <name type="scientific">Candidatus Giovannonibacteria bacterium RIFCSPLOWO2_01_FULL_45_34</name>
    <dbReference type="NCBI Taxonomy" id="1798351"/>
    <lineage>
        <taxon>Bacteria</taxon>
        <taxon>Candidatus Giovannoniibacteriota</taxon>
    </lineage>
</organism>
<comment type="caution">
    <text evidence="1">The sequence shown here is derived from an EMBL/GenBank/DDBJ whole genome shotgun (WGS) entry which is preliminary data.</text>
</comment>
<evidence type="ECO:0000313" key="2">
    <source>
        <dbReference type="Proteomes" id="UP000178114"/>
    </source>
</evidence>
<name>A0A1F5X0B1_9BACT</name>
<sequence length="166" mass="19070">MSYSVGQKVCLWQIQYEKQFDSIFLNSVKLHVLKEVIVTISEIKTGVFGEFSNKSVSAQSLRGVGEDGNFYEKHWESWPESQLQDFIDSWSIRDDGNGDSRFWIPKEAVYVYNSVSRQNGPNALTLVGDSGITIEPKGDVVYCEKHDRYSHRDNKCFFCRVPKQEA</sequence>